<feature type="region of interest" description="Disordered" evidence="1">
    <location>
        <begin position="446"/>
        <end position="576"/>
    </location>
</feature>
<dbReference type="AlphaFoldDB" id="A0A7J6KT46"/>
<dbReference type="GO" id="GO:0042026">
    <property type="term" value="P:protein refolding"/>
    <property type="evidence" value="ECO:0007669"/>
    <property type="project" value="TreeGrafter"/>
</dbReference>
<dbReference type="Proteomes" id="UP000572268">
    <property type="component" value="Unassembled WGS sequence"/>
</dbReference>
<dbReference type="InterPro" id="IPR018253">
    <property type="entry name" value="DnaJ_domain_CS"/>
</dbReference>
<dbReference type="SMART" id="SM00271">
    <property type="entry name" value="DnaJ"/>
    <property type="match status" value="1"/>
</dbReference>
<evidence type="ECO:0000313" key="3">
    <source>
        <dbReference type="EMBL" id="KAF4649721.1"/>
    </source>
</evidence>
<name>A0A7J6KT46_PEROL</name>
<dbReference type="CDD" id="cd06257">
    <property type="entry name" value="DnaJ"/>
    <property type="match status" value="1"/>
</dbReference>
<feature type="compositionally biased region" description="Low complexity" evidence="1">
    <location>
        <begin position="164"/>
        <end position="180"/>
    </location>
</feature>
<reference evidence="3 4" key="1">
    <citation type="submission" date="2020-04" db="EMBL/GenBank/DDBJ databases">
        <title>Perkinsus olseni comparative genomics.</title>
        <authorList>
            <person name="Bogema D.R."/>
        </authorList>
    </citation>
    <scope>NUCLEOTIDE SEQUENCE [LARGE SCALE GENOMIC DNA]</scope>
    <source>
        <strain evidence="3">ATCC PRA-31</strain>
    </source>
</reference>
<feature type="compositionally biased region" description="Basic and acidic residues" evidence="1">
    <location>
        <begin position="334"/>
        <end position="344"/>
    </location>
</feature>
<feature type="region of interest" description="Disordered" evidence="1">
    <location>
        <begin position="334"/>
        <end position="362"/>
    </location>
</feature>
<dbReference type="EMBL" id="JABANN010001437">
    <property type="protein sequence ID" value="KAF4649721.1"/>
    <property type="molecule type" value="Genomic_DNA"/>
</dbReference>
<dbReference type="PROSITE" id="PS50076">
    <property type="entry name" value="DNAJ_2"/>
    <property type="match status" value="1"/>
</dbReference>
<protein>
    <recommendedName>
        <fullName evidence="2">J domain-containing protein</fullName>
    </recommendedName>
</protein>
<evidence type="ECO:0000313" key="4">
    <source>
        <dbReference type="Proteomes" id="UP000572268"/>
    </source>
</evidence>
<feature type="compositionally biased region" description="Low complexity" evidence="1">
    <location>
        <begin position="540"/>
        <end position="576"/>
    </location>
</feature>
<sequence>MCNPRNPELTDVDLTSSRRCFSPLPSDMGTYLFSSSLRVLLLPRPPPGDLVMATLNDGDPVGPVDVSRNHYDVLEVNARTATPADIKRSFRRLCLKYHPDKSGPDALGRFQDIKVAYDVLSDPLKKAKFDHIFFYSRGAVPYNTKRIAEPSDSQPSSKRPRLEPGAADGQQQQPSSAGSPVRPESSVEGNVSPPSEADGGSNVEARLASLSIPELKALARDRGVNITFCLEKSDMVKAIKRGPVPPAPQPKAPNNVASSPQSNRAAVNQTSSPLLSQYWAYEREAALRQQWLGVSNEGLNASTGLYEWISWLRRVIDSSVAYVASAAEDVRGMQDKAEEKRNKIGSESGVAGRANPPAGKFSRALEGHRRVLSTSLATFRRTNMVLSKLNEDLTSTARALKTTDAGLVVAGRQMAGEIKALKESATRIATSPDLMAEAQRYSEAKKNAYRPPAGAAAAPKDGVYQGGGSGQQPPPSASSVWNQSAAAPGGVPHSTPQQNNAVAHGVDQPRTSSAEQGSGGGQQEAGKQGTVKEGGGGSVGATVPPSTDNAAAATVPPGAARVSEAPSAAPTSSDSAVARVTVRIPDNWQPGSKVKFNTARGAIRFMPPSGCHPGDLMEYDPQSRKIKLIQAAAAEPAARG</sequence>
<feature type="domain" description="J" evidence="2">
    <location>
        <begin position="69"/>
        <end position="133"/>
    </location>
</feature>
<gene>
    <name evidence="3" type="ORF">FOL46_001539</name>
</gene>
<feature type="region of interest" description="Disordered" evidence="1">
    <location>
        <begin position="240"/>
        <end position="264"/>
    </location>
</feature>
<evidence type="ECO:0000256" key="1">
    <source>
        <dbReference type="SAM" id="MobiDB-lite"/>
    </source>
</evidence>
<proteinExistence type="predicted"/>
<dbReference type="Gene3D" id="1.10.287.110">
    <property type="entry name" value="DnaJ domain"/>
    <property type="match status" value="1"/>
</dbReference>
<dbReference type="SUPFAM" id="SSF46565">
    <property type="entry name" value="Chaperone J-domain"/>
    <property type="match status" value="1"/>
</dbReference>
<dbReference type="InterPro" id="IPR001623">
    <property type="entry name" value="DnaJ_domain"/>
</dbReference>
<dbReference type="GO" id="GO:0005737">
    <property type="term" value="C:cytoplasm"/>
    <property type="evidence" value="ECO:0007669"/>
    <property type="project" value="TreeGrafter"/>
</dbReference>
<feature type="region of interest" description="Disordered" evidence="1">
    <location>
        <begin position="145"/>
        <end position="201"/>
    </location>
</feature>
<comment type="caution">
    <text evidence="3">The sequence shown here is derived from an EMBL/GenBank/DDBJ whole genome shotgun (WGS) entry which is preliminary data.</text>
</comment>
<dbReference type="PANTHER" id="PTHR43096:SF58">
    <property type="entry name" value="CHAPERONE DNAJ-DOMAIN SUPERFAMILY PROTEIN"/>
    <property type="match status" value="1"/>
</dbReference>
<evidence type="ECO:0000259" key="2">
    <source>
        <dbReference type="PROSITE" id="PS50076"/>
    </source>
</evidence>
<accession>A0A7J6KT46</accession>
<dbReference type="InterPro" id="IPR036869">
    <property type="entry name" value="J_dom_sf"/>
</dbReference>
<dbReference type="PROSITE" id="PS00636">
    <property type="entry name" value="DNAJ_1"/>
    <property type="match status" value="1"/>
</dbReference>
<dbReference type="GO" id="GO:0051082">
    <property type="term" value="F:unfolded protein binding"/>
    <property type="evidence" value="ECO:0007669"/>
    <property type="project" value="TreeGrafter"/>
</dbReference>
<organism evidence="3 4">
    <name type="scientific">Perkinsus olseni</name>
    <name type="common">Perkinsus atlanticus</name>
    <dbReference type="NCBI Taxonomy" id="32597"/>
    <lineage>
        <taxon>Eukaryota</taxon>
        <taxon>Sar</taxon>
        <taxon>Alveolata</taxon>
        <taxon>Perkinsozoa</taxon>
        <taxon>Perkinsea</taxon>
        <taxon>Perkinsida</taxon>
        <taxon>Perkinsidae</taxon>
        <taxon>Perkinsus</taxon>
    </lineage>
</organism>
<dbReference type="PANTHER" id="PTHR43096">
    <property type="entry name" value="DNAJ HOMOLOG 1, MITOCHONDRIAL-RELATED"/>
    <property type="match status" value="1"/>
</dbReference>
<dbReference type="Pfam" id="PF00226">
    <property type="entry name" value="DnaJ"/>
    <property type="match status" value="1"/>
</dbReference>